<evidence type="ECO:0000313" key="4">
    <source>
        <dbReference type="EMBL" id="KAK9999669.1"/>
    </source>
</evidence>
<keyword evidence="2 3" id="KW-0472">Membrane</keyword>
<sequence length="350" mass="39836">MSPRCLYGFSLLVIMVVICFVIWDLDVVISGPKVPKFRVDSLSVSNFSYSDSSSTATGKCYARFSIYNPNKKYSISYNVVQSTLLYNPKSDLFFDSELISKIRIPDFNQSARNETFIDVAFAVSDAYGSSSFRDIGVNSKISFSVRFTANFKFKAGSGGRVKVWGSDTLKVNCENLDVSLALSNTIAFMSGKLMEPKNCKVSHTYAISICYLKTDIVRFSFSILIENLHDYMEVKEENIKISKENNEDLVIEEEPKIEIEEEINEDPIIKKNLEVKMVVTIDEETEEKFFKDLNEIKSYGFQSQDPFIFVVSDTPKFIDFIGVDRFNSIADSYLVKSLQLHENQEKRNSS</sequence>
<keyword evidence="3" id="KW-1133">Transmembrane helix</keyword>
<dbReference type="GO" id="GO:0005886">
    <property type="term" value="C:plasma membrane"/>
    <property type="evidence" value="ECO:0007669"/>
    <property type="project" value="TreeGrafter"/>
</dbReference>
<evidence type="ECO:0000256" key="2">
    <source>
        <dbReference type="ARBA" id="ARBA00023136"/>
    </source>
</evidence>
<dbReference type="PANTHER" id="PTHR31234:SF2">
    <property type="entry name" value="OS05G0199100 PROTEIN"/>
    <property type="match status" value="1"/>
</dbReference>
<comment type="subcellular location">
    <subcellularLocation>
        <location evidence="1">Membrane</location>
    </subcellularLocation>
</comment>
<accession>A0AAW2CN99</accession>
<dbReference type="GO" id="GO:0098542">
    <property type="term" value="P:defense response to other organism"/>
    <property type="evidence" value="ECO:0007669"/>
    <property type="project" value="InterPro"/>
</dbReference>
<organism evidence="4 5">
    <name type="scientific">Lithocarpus litseifolius</name>
    <dbReference type="NCBI Taxonomy" id="425828"/>
    <lineage>
        <taxon>Eukaryota</taxon>
        <taxon>Viridiplantae</taxon>
        <taxon>Streptophyta</taxon>
        <taxon>Embryophyta</taxon>
        <taxon>Tracheophyta</taxon>
        <taxon>Spermatophyta</taxon>
        <taxon>Magnoliopsida</taxon>
        <taxon>eudicotyledons</taxon>
        <taxon>Gunneridae</taxon>
        <taxon>Pentapetalae</taxon>
        <taxon>rosids</taxon>
        <taxon>fabids</taxon>
        <taxon>Fagales</taxon>
        <taxon>Fagaceae</taxon>
        <taxon>Lithocarpus</taxon>
    </lineage>
</organism>
<reference evidence="4 5" key="1">
    <citation type="submission" date="2024-01" db="EMBL/GenBank/DDBJ databases">
        <title>A telomere-to-telomere, gap-free genome of sweet tea (Lithocarpus litseifolius).</title>
        <authorList>
            <person name="Zhou J."/>
        </authorList>
    </citation>
    <scope>NUCLEOTIDE SEQUENCE [LARGE SCALE GENOMIC DNA]</scope>
    <source>
        <strain evidence="4">Zhou-2022a</strain>
        <tissue evidence="4">Leaf</tissue>
    </source>
</reference>
<keyword evidence="5" id="KW-1185">Reference proteome</keyword>
<dbReference type="EMBL" id="JAZDWU010000006">
    <property type="protein sequence ID" value="KAK9999669.1"/>
    <property type="molecule type" value="Genomic_DNA"/>
</dbReference>
<keyword evidence="3" id="KW-0812">Transmembrane</keyword>
<proteinExistence type="predicted"/>
<gene>
    <name evidence="4" type="ORF">SO802_019272</name>
</gene>
<feature type="transmembrane region" description="Helical" evidence="3">
    <location>
        <begin position="6"/>
        <end position="29"/>
    </location>
</feature>
<evidence type="ECO:0000313" key="5">
    <source>
        <dbReference type="Proteomes" id="UP001459277"/>
    </source>
</evidence>
<dbReference type="PANTHER" id="PTHR31234">
    <property type="entry name" value="LATE EMBRYOGENESIS ABUNDANT (LEA) HYDROXYPROLINE-RICH GLYCOPROTEIN FAMILY"/>
    <property type="match status" value="1"/>
</dbReference>
<evidence type="ECO:0008006" key="6">
    <source>
        <dbReference type="Google" id="ProtNLM"/>
    </source>
</evidence>
<name>A0AAW2CN99_9ROSI</name>
<evidence type="ECO:0000256" key="1">
    <source>
        <dbReference type="ARBA" id="ARBA00004370"/>
    </source>
</evidence>
<dbReference type="InterPro" id="IPR044839">
    <property type="entry name" value="NDR1-like"/>
</dbReference>
<protein>
    <recommendedName>
        <fullName evidence="6">Late embryogenesis abundant protein LEA-2 subgroup domain-containing protein</fullName>
    </recommendedName>
</protein>
<evidence type="ECO:0000256" key="3">
    <source>
        <dbReference type="SAM" id="Phobius"/>
    </source>
</evidence>
<dbReference type="AlphaFoldDB" id="A0AAW2CN99"/>
<comment type="caution">
    <text evidence="4">The sequence shown here is derived from an EMBL/GenBank/DDBJ whole genome shotgun (WGS) entry which is preliminary data.</text>
</comment>
<dbReference type="Proteomes" id="UP001459277">
    <property type="component" value="Unassembled WGS sequence"/>
</dbReference>